<evidence type="ECO:0000259" key="1">
    <source>
        <dbReference type="PROSITE" id="PS51186"/>
    </source>
</evidence>
<accession>A0A4R6BVR4</accession>
<dbReference type="PROSITE" id="PS51186">
    <property type="entry name" value="GNAT"/>
    <property type="match status" value="1"/>
</dbReference>
<comment type="caution">
    <text evidence="2">The sequence shown here is derived from an EMBL/GenBank/DDBJ whole genome shotgun (WGS) entry which is preliminary data.</text>
</comment>
<dbReference type="Proteomes" id="UP000294843">
    <property type="component" value="Unassembled WGS sequence"/>
</dbReference>
<dbReference type="EMBL" id="SCWF01000016">
    <property type="protein sequence ID" value="TDM12462.1"/>
    <property type="molecule type" value="Genomic_DNA"/>
</dbReference>
<dbReference type="GO" id="GO:1990189">
    <property type="term" value="F:protein N-terminal-serine acetyltransferase activity"/>
    <property type="evidence" value="ECO:0007669"/>
    <property type="project" value="TreeGrafter"/>
</dbReference>
<feature type="domain" description="N-acetyltransferase" evidence="1">
    <location>
        <begin position="23"/>
        <end position="177"/>
    </location>
</feature>
<dbReference type="InterPro" id="IPR000182">
    <property type="entry name" value="GNAT_dom"/>
</dbReference>
<protein>
    <submittedName>
        <fullName evidence="2">GNAT family N-acetyltransferase</fullName>
    </submittedName>
</protein>
<dbReference type="AlphaFoldDB" id="A0A4R6BVR4"/>
<evidence type="ECO:0000313" key="3">
    <source>
        <dbReference type="Proteomes" id="UP000294843"/>
    </source>
</evidence>
<name>A0A4R6BVR4_9STAP</name>
<dbReference type="SUPFAM" id="SSF55729">
    <property type="entry name" value="Acyl-CoA N-acyltransferases (Nat)"/>
    <property type="match status" value="1"/>
</dbReference>
<keyword evidence="2" id="KW-0808">Transferase</keyword>
<dbReference type="InterPro" id="IPR016181">
    <property type="entry name" value="Acyl_CoA_acyltransferase"/>
</dbReference>
<dbReference type="GO" id="GO:0008999">
    <property type="term" value="F:protein-N-terminal-alanine acetyltransferase activity"/>
    <property type="evidence" value="ECO:0007669"/>
    <property type="project" value="TreeGrafter"/>
</dbReference>
<gene>
    <name evidence="2" type="ORF">ERX55_10670</name>
</gene>
<dbReference type="CDD" id="cd04301">
    <property type="entry name" value="NAT_SF"/>
    <property type="match status" value="1"/>
</dbReference>
<keyword evidence="3" id="KW-1185">Reference proteome</keyword>
<organism evidence="2 3">
    <name type="scientific">Macrococcus bovicus</name>
    <dbReference type="NCBI Taxonomy" id="69968"/>
    <lineage>
        <taxon>Bacteria</taxon>
        <taxon>Bacillati</taxon>
        <taxon>Bacillota</taxon>
        <taxon>Bacilli</taxon>
        <taxon>Bacillales</taxon>
        <taxon>Staphylococcaceae</taxon>
        <taxon>Macrococcus</taxon>
    </lineage>
</organism>
<evidence type="ECO:0000313" key="2">
    <source>
        <dbReference type="EMBL" id="TDM12462.1"/>
    </source>
</evidence>
<dbReference type="PANTHER" id="PTHR43441">
    <property type="entry name" value="RIBOSOMAL-PROTEIN-SERINE ACETYLTRANSFERASE"/>
    <property type="match status" value="1"/>
</dbReference>
<reference evidence="2 3" key="1">
    <citation type="submission" date="2019-01" db="EMBL/GenBank/DDBJ databases">
        <title>Draft genome sequences of the type strains of six Macrococcus species.</title>
        <authorList>
            <person name="Mazhar S."/>
            <person name="Altermann E."/>
            <person name="Hill C."/>
            <person name="Mcauliffe O."/>
        </authorList>
    </citation>
    <scope>NUCLEOTIDE SEQUENCE [LARGE SCALE GENOMIC DNA]</scope>
    <source>
        <strain evidence="2 3">ATCC 51825</strain>
    </source>
</reference>
<dbReference type="RefSeq" id="WP_133452578.1">
    <property type="nucleotide sequence ID" value="NZ_SCWF01000016.1"/>
</dbReference>
<sequence>MFSYKVDDEIKLALPHPEKDGKVIYRLISDNRAYLNEFLPWPDYMKSSEDEIKFLQNSLTEFAAGKGLVLVIRYQEEIVGLIDFHAINPANSSAEIGYWLTEDAQGKGIMTRAVQGMIELGFDYFDFNRLTLVIQVENKASQKVAERSGFEVEGRMKDYIKEKSEFRDAYLYALIKAK</sequence>
<dbReference type="Pfam" id="PF13302">
    <property type="entry name" value="Acetyltransf_3"/>
    <property type="match status" value="1"/>
</dbReference>
<dbReference type="Gene3D" id="3.40.630.30">
    <property type="match status" value="1"/>
</dbReference>
<dbReference type="InterPro" id="IPR051908">
    <property type="entry name" value="Ribosomal_N-acetyltransferase"/>
</dbReference>
<dbReference type="PANTHER" id="PTHR43441:SF11">
    <property type="entry name" value="RIBOSOMAL-PROTEIN-SERINE ACETYLTRANSFERASE"/>
    <property type="match status" value="1"/>
</dbReference>
<dbReference type="OrthoDB" id="9784707at2"/>
<dbReference type="GO" id="GO:0005737">
    <property type="term" value="C:cytoplasm"/>
    <property type="evidence" value="ECO:0007669"/>
    <property type="project" value="TreeGrafter"/>
</dbReference>
<proteinExistence type="predicted"/>